<evidence type="ECO:0000256" key="1">
    <source>
        <dbReference type="SAM" id="MobiDB-lite"/>
    </source>
</evidence>
<dbReference type="InterPro" id="IPR036034">
    <property type="entry name" value="PDZ_sf"/>
</dbReference>
<dbReference type="SUPFAM" id="SSF50156">
    <property type="entry name" value="PDZ domain-like"/>
    <property type="match status" value="1"/>
</dbReference>
<dbReference type="InterPro" id="IPR001478">
    <property type="entry name" value="PDZ"/>
</dbReference>
<name>A0A7S0Q331_9EUKA</name>
<gene>
    <name evidence="3" type="ORF">CPEL01642_LOCUS17175</name>
</gene>
<feature type="domain" description="PDZ" evidence="2">
    <location>
        <begin position="22"/>
        <end position="91"/>
    </location>
</feature>
<dbReference type="EMBL" id="HBEY01035965">
    <property type="protein sequence ID" value="CAD8613795.1"/>
    <property type="molecule type" value="Transcribed_RNA"/>
</dbReference>
<sequence>MGDKLFVKIERLRRLYQCTALSVRVQRSEAGGLGLGLSDENEIVEFLNPTNSTSLQIGDQVISVNSVSLVRERLGALLSRRFSHEPALVLLVSRPHQPRKPYSGDVFASLSAQRLDGSNIIEWHSDLWKARPDAVWGAFWTVTLPAATGRVSLALHRSLLLTDPLHGQTVLELDDLKGEDLNTRWHLLRAKGAISSSEIVGEVLLSVRRFASFASVSPRAHLRALENSDEEEELVVTPAQHKTEPLLPVVDLPDPAGD</sequence>
<feature type="region of interest" description="Disordered" evidence="1">
    <location>
        <begin position="227"/>
        <end position="258"/>
    </location>
</feature>
<accession>A0A7S0Q331</accession>
<dbReference type="AlphaFoldDB" id="A0A7S0Q331"/>
<organism evidence="3">
    <name type="scientific">Coccolithus braarudii</name>
    <dbReference type="NCBI Taxonomy" id="221442"/>
    <lineage>
        <taxon>Eukaryota</taxon>
        <taxon>Haptista</taxon>
        <taxon>Haptophyta</taxon>
        <taxon>Prymnesiophyceae</taxon>
        <taxon>Coccolithales</taxon>
        <taxon>Coccolithaceae</taxon>
        <taxon>Coccolithus</taxon>
    </lineage>
</organism>
<dbReference type="PROSITE" id="PS50106">
    <property type="entry name" value="PDZ"/>
    <property type="match status" value="1"/>
</dbReference>
<protein>
    <recommendedName>
        <fullName evidence="2">PDZ domain-containing protein</fullName>
    </recommendedName>
</protein>
<evidence type="ECO:0000259" key="2">
    <source>
        <dbReference type="PROSITE" id="PS50106"/>
    </source>
</evidence>
<reference evidence="3" key="1">
    <citation type="submission" date="2021-01" db="EMBL/GenBank/DDBJ databases">
        <authorList>
            <person name="Corre E."/>
            <person name="Pelletier E."/>
            <person name="Niang G."/>
            <person name="Scheremetjew M."/>
            <person name="Finn R."/>
            <person name="Kale V."/>
            <person name="Holt S."/>
            <person name="Cochrane G."/>
            <person name="Meng A."/>
            <person name="Brown T."/>
            <person name="Cohen L."/>
        </authorList>
    </citation>
    <scope>NUCLEOTIDE SEQUENCE</scope>
    <source>
        <strain evidence="3">PLY182g</strain>
    </source>
</reference>
<evidence type="ECO:0000313" key="3">
    <source>
        <dbReference type="EMBL" id="CAD8613795.1"/>
    </source>
</evidence>
<feature type="compositionally biased region" description="Low complexity" evidence="1">
    <location>
        <begin position="245"/>
        <end position="258"/>
    </location>
</feature>
<proteinExistence type="predicted"/>